<name>A0ABD6FCC9_9PSEU</name>
<evidence type="ECO:0000313" key="5">
    <source>
        <dbReference type="EMBL" id="MFO7191444.1"/>
    </source>
</evidence>
<dbReference type="InterPro" id="IPR014729">
    <property type="entry name" value="Rossmann-like_a/b/a_fold"/>
</dbReference>
<sequence length="300" mass="31795">MSTLLGGKPVTVGIDGSDRAIVAARWAASAAAHRHAPMRLLHATGYTEAVAGTLPPAQRLWEQLQRTGDDALELAFRAVREVADVQVEKVLVDDPPARALLKAAQDSRMLVVGGSGHPGAVKGLLVGSLATQLAAHARAPVAVVRGADADRRPERDPVVVGVDGSRLSTDAIAVAFEEAALRSAPLIAVHAWSDADTSQVFGESRMAFDWEPIERSAERLLAEQLAGWGEKYPDVPVRRRVARDRPAHALLAESDCAQLVVVGSRGRGGFRGLLFGSTSQKLIHHAACPVLVVRPAGQFP</sequence>
<evidence type="ECO:0000259" key="4">
    <source>
        <dbReference type="Pfam" id="PF00582"/>
    </source>
</evidence>
<dbReference type="SUPFAM" id="SSF52402">
    <property type="entry name" value="Adenine nucleotide alpha hydrolases-like"/>
    <property type="match status" value="2"/>
</dbReference>
<comment type="caution">
    <text evidence="5">The sequence shown here is derived from an EMBL/GenBank/DDBJ whole genome shotgun (WGS) entry which is preliminary data.</text>
</comment>
<dbReference type="InterPro" id="IPR006015">
    <property type="entry name" value="Universal_stress_UspA"/>
</dbReference>
<dbReference type="PANTHER" id="PTHR46268">
    <property type="entry name" value="STRESS RESPONSE PROTEIN NHAX"/>
    <property type="match status" value="1"/>
</dbReference>
<keyword evidence="2" id="KW-0547">Nucleotide-binding</keyword>
<organism evidence="5 6">
    <name type="scientific">Thermocrispum agreste</name>
    <dbReference type="NCBI Taxonomy" id="37925"/>
    <lineage>
        <taxon>Bacteria</taxon>
        <taxon>Bacillati</taxon>
        <taxon>Actinomycetota</taxon>
        <taxon>Actinomycetes</taxon>
        <taxon>Pseudonocardiales</taxon>
        <taxon>Pseudonocardiaceae</taxon>
        <taxon>Thermocrispum</taxon>
    </lineage>
</organism>
<feature type="domain" description="UspA" evidence="4">
    <location>
        <begin position="156"/>
        <end position="294"/>
    </location>
</feature>
<dbReference type="Pfam" id="PF00582">
    <property type="entry name" value="Usp"/>
    <property type="match status" value="2"/>
</dbReference>
<dbReference type="PANTHER" id="PTHR46268:SF27">
    <property type="entry name" value="UNIVERSAL STRESS PROTEIN RV2623"/>
    <property type="match status" value="1"/>
</dbReference>
<feature type="domain" description="UspA" evidence="4">
    <location>
        <begin position="8"/>
        <end position="145"/>
    </location>
</feature>
<dbReference type="Proteomes" id="UP000249324">
    <property type="component" value="Unassembled WGS sequence"/>
</dbReference>
<evidence type="ECO:0000256" key="1">
    <source>
        <dbReference type="ARBA" id="ARBA00008791"/>
    </source>
</evidence>
<dbReference type="PRINTS" id="PR01438">
    <property type="entry name" value="UNVRSLSTRESS"/>
</dbReference>
<dbReference type="Gene3D" id="3.40.50.620">
    <property type="entry name" value="HUPs"/>
    <property type="match status" value="2"/>
</dbReference>
<dbReference type="AlphaFoldDB" id="A0ABD6FCC9"/>
<dbReference type="GO" id="GO:0005524">
    <property type="term" value="F:ATP binding"/>
    <property type="evidence" value="ECO:0007669"/>
    <property type="project" value="UniProtKB-KW"/>
</dbReference>
<gene>
    <name evidence="5" type="ORF">DIU77_004295</name>
</gene>
<dbReference type="InterPro" id="IPR006016">
    <property type="entry name" value="UspA"/>
</dbReference>
<dbReference type="EMBL" id="QGUI02000030">
    <property type="protein sequence ID" value="MFO7191444.1"/>
    <property type="molecule type" value="Genomic_DNA"/>
</dbReference>
<protein>
    <submittedName>
        <fullName evidence="5">Universal stress protein</fullName>
    </submittedName>
</protein>
<proteinExistence type="inferred from homology"/>
<comment type="similarity">
    <text evidence="1">Belongs to the universal stress protein A family.</text>
</comment>
<reference evidence="5 6" key="1">
    <citation type="journal article" date="2021" name="BMC Genomics">
        <title>Genome-resolved metagenome and metatranscriptome analyses of thermophilic composting reveal key bacterial players and their metabolic interactions.</title>
        <authorList>
            <person name="Braga L.P.P."/>
            <person name="Pereira R.V."/>
            <person name="Martins L.F."/>
            <person name="Moura L.M.S."/>
            <person name="Sanchez F.B."/>
            <person name="Patane J.S.L."/>
            <person name="da Silva A.M."/>
            <person name="Setubal J.C."/>
        </authorList>
    </citation>
    <scope>NUCLEOTIDE SEQUENCE [LARGE SCALE GENOMIC DNA]</scope>
    <source>
        <strain evidence="5">ZC4RG45</strain>
    </source>
</reference>
<keyword evidence="3" id="KW-0067">ATP-binding</keyword>
<evidence type="ECO:0000313" key="6">
    <source>
        <dbReference type="Proteomes" id="UP000249324"/>
    </source>
</evidence>
<accession>A0ABD6FCC9</accession>
<evidence type="ECO:0000256" key="2">
    <source>
        <dbReference type="ARBA" id="ARBA00022741"/>
    </source>
</evidence>
<evidence type="ECO:0000256" key="3">
    <source>
        <dbReference type="ARBA" id="ARBA00022840"/>
    </source>
</evidence>